<proteinExistence type="predicted"/>
<dbReference type="AlphaFoldDB" id="A0A328BXJ1"/>
<accession>A0A328BXJ1</accession>
<evidence type="ECO:0000313" key="2">
    <source>
        <dbReference type="Proteomes" id="UP000248689"/>
    </source>
</evidence>
<dbReference type="Proteomes" id="UP000248689">
    <property type="component" value="Unassembled WGS sequence"/>
</dbReference>
<dbReference type="EMBL" id="PTPX01000009">
    <property type="protein sequence ID" value="RAL19078.1"/>
    <property type="molecule type" value="Genomic_DNA"/>
</dbReference>
<keyword evidence="2" id="KW-1185">Reference proteome</keyword>
<name>A0A328BXJ1_9PAST</name>
<dbReference type="OrthoDB" id="5680843at2"/>
<gene>
    <name evidence="1" type="ORF">C5N92_04595</name>
</gene>
<sequence>MTTFNKILNPVYSTIAGFGMNPDGSMNVTYQIGTATEENEQITEFNPLVTEYKYLDASQVQTIMFAPLTKDCIGKSFQDLMLGRIYHYMKEQGMIQV</sequence>
<organism evidence="1 2">
    <name type="scientific">Glaesserella australis</name>
    <dbReference type="NCBI Taxonomy" id="2094024"/>
    <lineage>
        <taxon>Bacteria</taxon>
        <taxon>Pseudomonadati</taxon>
        <taxon>Pseudomonadota</taxon>
        <taxon>Gammaproteobacteria</taxon>
        <taxon>Pasteurellales</taxon>
        <taxon>Pasteurellaceae</taxon>
        <taxon>Glaesserella</taxon>
    </lineage>
</organism>
<comment type="caution">
    <text evidence="1">The sequence shown here is derived from an EMBL/GenBank/DDBJ whole genome shotgun (WGS) entry which is preliminary data.</text>
</comment>
<protein>
    <submittedName>
        <fullName evidence="1">Uncharacterized protein</fullName>
    </submittedName>
</protein>
<reference evidence="2" key="1">
    <citation type="submission" date="2018-02" db="EMBL/GenBank/DDBJ databases">
        <title>Glaesserella australis sp. nov., isolated from the lungs of pigs.</title>
        <authorList>
            <person name="Turni C."/>
            <person name="Christensen H."/>
        </authorList>
    </citation>
    <scope>NUCLEOTIDE SEQUENCE [LARGE SCALE GENOMIC DNA]</scope>
    <source>
        <strain evidence="2">HS4635</strain>
    </source>
</reference>
<evidence type="ECO:0000313" key="1">
    <source>
        <dbReference type="EMBL" id="RAL19078.1"/>
    </source>
</evidence>
<dbReference type="RefSeq" id="WP_111749690.1">
    <property type="nucleotide sequence ID" value="NZ_PTPX01000009.1"/>
</dbReference>